<gene>
    <name evidence="2" type="ORF">M404DRAFT_906127</name>
</gene>
<reference evidence="2 3" key="1">
    <citation type="submission" date="2014-04" db="EMBL/GenBank/DDBJ databases">
        <authorList>
            <consortium name="DOE Joint Genome Institute"/>
            <person name="Kuo A."/>
            <person name="Kohler A."/>
            <person name="Costa M.D."/>
            <person name="Nagy L.G."/>
            <person name="Floudas D."/>
            <person name="Copeland A."/>
            <person name="Barry K.W."/>
            <person name="Cichocki N."/>
            <person name="Veneault-Fourrey C."/>
            <person name="LaButti K."/>
            <person name="Lindquist E.A."/>
            <person name="Lipzen A."/>
            <person name="Lundell T."/>
            <person name="Morin E."/>
            <person name="Murat C."/>
            <person name="Sun H."/>
            <person name="Tunlid A."/>
            <person name="Henrissat B."/>
            <person name="Grigoriev I.V."/>
            <person name="Hibbett D.S."/>
            <person name="Martin F."/>
            <person name="Nordberg H.P."/>
            <person name="Cantor M.N."/>
            <person name="Hua S.X."/>
        </authorList>
    </citation>
    <scope>NUCLEOTIDE SEQUENCE [LARGE SCALE GENOMIC DNA]</scope>
    <source>
        <strain evidence="2 3">Marx 270</strain>
    </source>
</reference>
<dbReference type="PANTHER" id="PTHR28291:SF1">
    <property type="entry name" value="CTD KINASE SUBUNIT GAMMA"/>
    <property type="match status" value="1"/>
</dbReference>
<dbReference type="Pfam" id="PF12243">
    <property type="entry name" value="CTK3"/>
    <property type="match status" value="1"/>
</dbReference>
<dbReference type="HOGENOM" id="CLU_1939027_0_0_1"/>
<dbReference type="Proteomes" id="UP000054217">
    <property type="component" value="Unassembled WGS sequence"/>
</dbReference>
<evidence type="ECO:0000313" key="2">
    <source>
        <dbReference type="EMBL" id="KIO10416.1"/>
    </source>
</evidence>
<dbReference type="Gene3D" id="1.25.40.90">
    <property type="match status" value="1"/>
</dbReference>
<dbReference type="OrthoDB" id="21266at2759"/>
<dbReference type="GO" id="GO:0045943">
    <property type="term" value="P:positive regulation of transcription by RNA polymerase I"/>
    <property type="evidence" value="ECO:0007669"/>
    <property type="project" value="TreeGrafter"/>
</dbReference>
<protein>
    <recommendedName>
        <fullName evidence="1">CID domain-containing protein</fullName>
    </recommendedName>
</protein>
<proteinExistence type="predicted"/>
<dbReference type="InParanoid" id="A0A0C3PNI4"/>
<accession>A0A0C3PNI4</accession>
<dbReference type="PROSITE" id="PS51391">
    <property type="entry name" value="CID"/>
    <property type="match status" value="1"/>
</dbReference>
<sequence>MDPFEVRMQFLGLLRKLSATQQSIQKVVSYALKYFAKCGEDLWECIMEECQKGSINHHVNILYFLDSLCETFLLAKSHQPQPAESSSRQANHAFYIDYVARDLAQIVECVVPVGRQSLPNLTSTKQILKR</sequence>
<evidence type="ECO:0000313" key="3">
    <source>
        <dbReference type="Proteomes" id="UP000054217"/>
    </source>
</evidence>
<organism evidence="2 3">
    <name type="scientific">Pisolithus tinctorius Marx 270</name>
    <dbReference type="NCBI Taxonomy" id="870435"/>
    <lineage>
        <taxon>Eukaryota</taxon>
        <taxon>Fungi</taxon>
        <taxon>Dikarya</taxon>
        <taxon>Basidiomycota</taxon>
        <taxon>Agaricomycotina</taxon>
        <taxon>Agaricomycetes</taxon>
        <taxon>Agaricomycetidae</taxon>
        <taxon>Boletales</taxon>
        <taxon>Sclerodermatineae</taxon>
        <taxon>Pisolithaceae</taxon>
        <taxon>Pisolithus</taxon>
    </lineage>
</organism>
<dbReference type="AlphaFoldDB" id="A0A0C3PNI4"/>
<reference evidence="3" key="2">
    <citation type="submission" date="2015-01" db="EMBL/GenBank/DDBJ databases">
        <title>Evolutionary Origins and Diversification of the Mycorrhizal Mutualists.</title>
        <authorList>
            <consortium name="DOE Joint Genome Institute"/>
            <consortium name="Mycorrhizal Genomics Consortium"/>
            <person name="Kohler A."/>
            <person name="Kuo A."/>
            <person name="Nagy L.G."/>
            <person name="Floudas D."/>
            <person name="Copeland A."/>
            <person name="Barry K.W."/>
            <person name="Cichocki N."/>
            <person name="Veneault-Fourrey C."/>
            <person name="LaButti K."/>
            <person name="Lindquist E.A."/>
            <person name="Lipzen A."/>
            <person name="Lundell T."/>
            <person name="Morin E."/>
            <person name="Murat C."/>
            <person name="Riley R."/>
            <person name="Ohm R."/>
            <person name="Sun H."/>
            <person name="Tunlid A."/>
            <person name="Henrissat B."/>
            <person name="Grigoriev I.V."/>
            <person name="Hibbett D.S."/>
            <person name="Martin F."/>
        </authorList>
    </citation>
    <scope>NUCLEOTIDE SEQUENCE [LARGE SCALE GENOMIC DNA]</scope>
    <source>
        <strain evidence="3">Marx 270</strain>
    </source>
</reference>
<dbReference type="PANTHER" id="PTHR28291">
    <property type="entry name" value="CTD KINASE SUBUNIT GAMMA"/>
    <property type="match status" value="1"/>
</dbReference>
<feature type="domain" description="CID" evidence="1">
    <location>
        <begin position="2"/>
        <end position="130"/>
    </location>
</feature>
<dbReference type="InterPro" id="IPR006569">
    <property type="entry name" value="CID_dom"/>
</dbReference>
<evidence type="ECO:0000259" key="1">
    <source>
        <dbReference type="PROSITE" id="PS51391"/>
    </source>
</evidence>
<dbReference type="InterPro" id="IPR042326">
    <property type="entry name" value="Ctk3"/>
</dbReference>
<dbReference type="STRING" id="870435.A0A0C3PNI4"/>
<name>A0A0C3PNI4_PISTI</name>
<dbReference type="InterPro" id="IPR024638">
    <property type="entry name" value="Ctk3_N"/>
</dbReference>
<dbReference type="GO" id="GO:0070692">
    <property type="term" value="C:CTDK-1 complex"/>
    <property type="evidence" value="ECO:0007669"/>
    <property type="project" value="InterPro"/>
</dbReference>
<dbReference type="InterPro" id="IPR008942">
    <property type="entry name" value="ENTH_VHS"/>
</dbReference>
<dbReference type="EMBL" id="KN831952">
    <property type="protein sequence ID" value="KIO10416.1"/>
    <property type="molecule type" value="Genomic_DNA"/>
</dbReference>
<keyword evidence="3" id="KW-1185">Reference proteome</keyword>
<dbReference type="GO" id="GO:0032786">
    <property type="term" value="P:positive regulation of DNA-templated transcription, elongation"/>
    <property type="evidence" value="ECO:0007669"/>
    <property type="project" value="InterPro"/>
</dbReference>